<comment type="caution">
    <text evidence="6">The sequence shown here is derived from an EMBL/GenBank/DDBJ whole genome shotgun (WGS) entry which is preliminary data.</text>
</comment>
<evidence type="ECO:0000256" key="2">
    <source>
        <dbReference type="ARBA" id="ARBA00023004"/>
    </source>
</evidence>
<keyword evidence="2" id="KW-0408">Iron</keyword>
<evidence type="ECO:0000259" key="4">
    <source>
        <dbReference type="PROSITE" id="PS51085"/>
    </source>
</evidence>
<dbReference type="SMART" id="SM00902">
    <property type="entry name" value="Fe_hyd_SSU"/>
    <property type="match status" value="1"/>
</dbReference>
<dbReference type="Pfam" id="PF13510">
    <property type="entry name" value="Fer2_4"/>
    <property type="match status" value="1"/>
</dbReference>
<sequence length="557" mass="62518">MTDQTIMQAAYKHGIQIPGFCGHPDFIPKGNCRICVVEVTGKRCLLTACSTLVENGMEIFTETERVQKARNLNLDFIFAEHIEKCASCIWRFQCKLLSFAEKYKILITTFNDRKGKRKTYKFANAVEIDGTQCIDCRNCIDACSLMQKIDYLELKGKGSNQEVVPTEDKKRHCILCGQCAVHCPVSAAQEQASWQEVEKEINNETKVVVAQFAPSIRVSIGEDFGMPYGQVATEHLVSGLRQLGFDYVFDVSFFADITTIIEAEELIGRIQNKKIMPMITSCCPGWVNYAEFYHPEILPNLTSVRSPQIHGGGIIKTYWAEKMKIDPKNIVVVSIMPCTAKKYEIARKEMKINGMQGVDYVLTTREFSFMMKRRNIILPNLKKSKADNPMGEYSGGGVIFGGSGGVMESALRTANVMICKERNKRPGKICRSRIDFKEVRGLTGIKEAKVDIGGIKLSIAVVSGIGYVGSIISNLQKYDYVEVMACPGGCIGGGGQPIPTTEEIRKKRMEALYKLDKSKKIRKSTDNKQALEILDWLREKGEKLEHSVLHTKYKRVK</sequence>
<dbReference type="InterPro" id="IPR004108">
    <property type="entry name" value="Fe_hydrogenase_lsu_C"/>
</dbReference>
<dbReference type="GO" id="GO:0051536">
    <property type="term" value="F:iron-sulfur cluster binding"/>
    <property type="evidence" value="ECO:0007669"/>
    <property type="project" value="UniProtKB-KW"/>
</dbReference>
<dbReference type="Pfam" id="PF02906">
    <property type="entry name" value="Fe_hyd_lg_C"/>
    <property type="match status" value="1"/>
</dbReference>
<dbReference type="PROSITE" id="PS51085">
    <property type="entry name" value="2FE2S_FER_2"/>
    <property type="match status" value="1"/>
</dbReference>
<keyword evidence="1" id="KW-0479">Metal-binding</keyword>
<dbReference type="InterPro" id="IPR017896">
    <property type="entry name" value="4Fe4S_Fe-S-bd"/>
</dbReference>
<keyword evidence="3" id="KW-0411">Iron-sulfur</keyword>
<dbReference type="Gene3D" id="3.40.950.10">
    <property type="entry name" value="Fe-only Hydrogenase (Larger Subunit), Chain L, domain 3"/>
    <property type="match status" value="1"/>
</dbReference>
<dbReference type="InterPro" id="IPR001041">
    <property type="entry name" value="2Fe-2S_ferredoxin-type"/>
</dbReference>
<feature type="domain" description="4Fe-4S ferredoxin-type" evidence="5">
    <location>
        <begin position="163"/>
        <end position="193"/>
    </location>
</feature>
<dbReference type="InterPro" id="IPR017900">
    <property type="entry name" value="4Fe4S_Fe_S_CS"/>
</dbReference>
<dbReference type="GO" id="GO:0008901">
    <property type="term" value="F:ferredoxin hydrogenase activity"/>
    <property type="evidence" value="ECO:0007669"/>
    <property type="project" value="InterPro"/>
</dbReference>
<dbReference type="EMBL" id="MFGO01000005">
    <property type="protein sequence ID" value="OGF41799.1"/>
    <property type="molecule type" value="Genomic_DNA"/>
</dbReference>
<evidence type="ECO:0000256" key="1">
    <source>
        <dbReference type="ARBA" id="ARBA00022723"/>
    </source>
</evidence>
<dbReference type="GO" id="GO:0005506">
    <property type="term" value="F:iron ion binding"/>
    <property type="evidence" value="ECO:0007669"/>
    <property type="project" value="InterPro"/>
</dbReference>
<dbReference type="PROSITE" id="PS51379">
    <property type="entry name" value="4FE4S_FER_2"/>
    <property type="match status" value="2"/>
</dbReference>
<dbReference type="InterPro" id="IPR036010">
    <property type="entry name" value="2Fe-2S_ferredoxin-like_sf"/>
</dbReference>
<dbReference type="InterPro" id="IPR036991">
    <property type="entry name" value="Fe_hydrogenase_ssu_sf"/>
</dbReference>
<proteinExistence type="predicted"/>
<dbReference type="SUPFAM" id="SSF54292">
    <property type="entry name" value="2Fe-2S ferredoxin-like"/>
    <property type="match status" value="1"/>
</dbReference>
<accession>A0A1F5TSH8</accession>
<name>A0A1F5TSH8_9BACT</name>
<evidence type="ECO:0000256" key="3">
    <source>
        <dbReference type="ARBA" id="ARBA00023014"/>
    </source>
</evidence>
<dbReference type="Gene3D" id="3.10.20.740">
    <property type="match status" value="1"/>
</dbReference>
<dbReference type="InterPro" id="IPR009016">
    <property type="entry name" value="Fe_hydrogenase"/>
</dbReference>
<dbReference type="AlphaFoldDB" id="A0A1F5TSH8"/>
<dbReference type="Gene3D" id="3.40.50.1780">
    <property type="match status" value="1"/>
</dbReference>
<dbReference type="PANTHER" id="PTHR11615">
    <property type="entry name" value="NITRATE, FORMATE, IRON DEHYDROGENASE"/>
    <property type="match status" value="1"/>
</dbReference>
<dbReference type="SUPFAM" id="SSF54862">
    <property type="entry name" value="4Fe-4S ferredoxins"/>
    <property type="match status" value="1"/>
</dbReference>
<dbReference type="InterPro" id="IPR013352">
    <property type="entry name" value="Fe_hydrogenase_subset"/>
</dbReference>
<dbReference type="InterPro" id="IPR050340">
    <property type="entry name" value="Cytosolic_Fe-S_CAF"/>
</dbReference>
<evidence type="ECO:0000313" key="7">
    <source>
        <dbReference type="Proteomes" id="UP000177579"/>
    </source>
</evidence>
<dbReference type="Gene3D" id="4.10.260.20">
    <property type="entry name" value="Iron hydrogenase, small subunit"/>
    <property type="match status" value="1"/>
</dbReference>
<evidence type="ECO:0000313" key="6">
    <source>
        <dbReference type="EMBL" id="OGF41799.1"/>
    </source>
</evidence>
<feature type="domain" description="4Fe-4S ferredoxin-type" evidence="5">
    <location>
        <begin position="124"/>
        <end position="154"/>
    </location>
</feature>
<feature type="domain" description="2Fe-2S ferredoxin-type" evidence="4">
    <location>
        <begin position="1"/>
        <end position="65"/>
    </location>
</feature>
<protein>
    <recommendedName>
        <fullName evidence="8">Ferredoxin</fullName>
    </recommendedName>
</protein>
<dbReference type="Pfam" id="PF02256">
    <property type="entry name" value="Fe_hyd_SSU"/>
    <property type="match status" value="1"/>
</dbReference>
<evidence type="ECO:0000259" key="5">
    <source>
        <dbReference type="PROSITE" id="PS51379"/>
    </source>
</evidence>
<dbReference type="CDD" id="cd00207">
    <property type="entry name" value="fer2"/>
    <property type="match status" value="1"/>
</dbReference>
<dbReference type="Pfam" id="PF12838">
    <property type="entry name" value="Fer4_7"/>
    <property type="match status" value="1"/>
</dbReference>
<dbReference type="Gene3D" id="3.30.70.20">
    <property type="match status" value="1"/>
</dbReference>
<dbReference type="InterPro" id="IPR003149">
    <property type="entry name" value="Fe_hydrogenase_ssu"/>
</dbReference>
<organism evidence="6 7">
    <name type="scientific">Candidatus Falkowbacteria bacterium RIFOXYD2_FULL_34_120</name>
    <dbReference type="NCBI Taxonomy" id="1798007"/>
    <lineage>
        <taxon>Bacteria</taxon>
        <taxon>Candidatus Falkowiibacteriota</taxon>
    </lineage>
</organism>
<dbReference type="NCBIfam" id="TIGR02512">
    <property type="entry name" value="FeFe_hydrog_A"/>
    <property type="match status" value="1"/>
</dbReference>
<gene>
    <name evidence="6" type="ORF">A2531_05930</name>
</gene>
<dbReference type="Proteomes" id="UP000177579">
    <property type="component" value="Unassembled WGS sequence"/>
</dbReference>
<dbReference type="SUPFAM" id="SSF53920">
    <property type="entry name" value="Fe-only hydrogenase"/>
    <property type="match status" value="1"/>
</dbReference>
<evidence type="ECO:0008006" key="8">
    <source>
        <dbReference type="Google" id="ProtNLM"/>
    </source>
</evidence>
<reference evidence="6 7" key="1">
    <citation type="journal article" date="2016" name="Nat. Commun.">
        <title>Thousands of microbial genomes shed light on interconnected biogeochemical processes in an aquifer system.</title>
        <authorList>
            <person name="Anantharaman K."/>
            <person name="Brown C.T."/>
            <person name="Hug L.A."/>
            <person name="Sharon I."/>
            <person name="Castelle C.J."/>
            <person name="Probst A.J."/>
            <person name="Thomas B.C."/>
            <person name="Singh A."/>
            <person name="Wilkins M.J."/>
            <person name="Karaoz U."/>
            <person name="Brodie E.L."/>
            <person name="Williams K.H."/>
            <person name="Hubbard S.S."/>
            <person name="Banfield J.F."/>
        </authorList>
    </citation>
    <scope>NUCLEOTIDE SEQUENCE [LARGE SCALE GENOMIC DNA]</scope>
</reference>
<dbReference type="PROSITE" id="PS00198">
    <property type="entry name" value="4FE4S_FER_1"/>
    <property type="match status" value="1"/>
</dbReference>